<dbReference type="InterPro" id="IPR023170">
    <property type="entry name" value="HhH_base_excis_C"/>
</dbReference>
<dbReference type="GO" id="GO:0005471">
    <property type="term" value="F:ATP:ADP antiporter activity"/>
    <property type="evidence" value="ECO:0007669"/>
    <property type="project" value="InterPro"/>
</dbReference>
<feature type="compositionally biased region" description="Basic residues" evidence="18">
    <location>
        <begin position="34"/>
        <end position="44"/>
    </location>
</feature>
<keyword evidence="15" id="KW-0234">DNA repair</keyword>
<dbReference type="SUPFAM" id="SSF48150">
    <property type="entry name" value="DNA-glycosylase"/>
    <property type="match status" value="1"/>
</dbReference>
<evidence type="ECO:0000313" key="20">
    <source>
        <dbReference type="EMBL" id="RVW22614.1"/>
    </source>
</evidence>
<comment type="cofactor">
    <cofactor evidence="1">
        <name>[4Fe-4S] cluster</name>
        <dbReference type="ChEBI" id="CHEBI:49883"/>
    </cofactor>
</comment>
<feature type="region of interest" description="Disordered" evidence="18">
    <location>
        <begin position="293"/>
        <end position="350"/>
    </location>
</feature>
<name>A0A438CHC9_VITVI</name>
<dbReference type="InterPro" id="IPR044298">
    <property type="entry name" value="MIG/MutY"/>
</dbReference>
<dbReference type="Gene3D" id="1.10.1670.10">
    <property type="entry name" value="Helix-hairpin-Helix base-excision DNA repair enzymes (C-terminal)"/>
    <property type="match status" value="1"/>
</dbReference>
<dbReference type="GO" id="GO:0016798">
    <property type="term" value="F:hydrolase activity, acting on glycosyl bonds"/>
    <property type="evidence" value="ECO:0007669"/>
    <property type="project" value="UniProtKB-KW"/>
</dbReference>
<dbReference type="InterPro" id="IPR003265">
    <property type="entry name" value="HhH-GPD_domain"/>
</dbReference>
<dbReference type="AlphaFoldDB" id="A0A438CHC9"/>
<keyword evidence="14" id="KW-0472">Membrane</keyword>
<feature type="compositionally biased region" description="Basic and acidic residues" evidence="18">
    <location>
        <begin position="296"/>
        <end position="310"/>
    </location>
</feature>
<keyword evidence="12" id="KW-0408">Iron</keyword>
<dbReference type="InterPro" id="IPR023395">
    <property type="entry name" value="MCP_dom_sf"/>
</dbReference>
<evidence type="ECO:0000256" key="5">
    <source>
        <dbReference type="ARBA" id="ARBA00022448"/>
    </source>
</evidence>
<dbReference type="EMBL" id="QGNW01002226">
    <property type="protein sequence ID" value="RVW22614.1"/>
    <property type="molecule type" value="Genomic_DNA"/>
</dbReference>
<evidence type="ECO:0000256" key="15">
    <source>
        <dbReference type="ARBA" id="ARBA00023204"/>
    </source>
</evidence>
<dbReference type="GO" id="GO:1990544">
    <property type="term" value="P:mitochondrial ATP transmembrane transport"/>
    <property type="evidence" value="ECO:0007669"/>
    <property type="project" value="InterPro"/>
</dbReference>
<protein>
    <submittedName>
        <fullName evidence="20">ADP,ATP carrier protein 3, mitochondrial</fullName>
    </submittedName>
</protein>
<comment type="caution">
    <text evidence="20">The sequence shown here is derived from an EMBL/GenBank/DDBJ whole genome shotgun (WGS) entry which is preliminary data.</text>
</comment>
<dbReference type="Gene3D" id="1.50.40.10">
    <property type="entry name" value="Mitochondrial carrier domain"/>
    <property type="match status" value="1"/>
</dbReference>
<keyword evidence="5" id="KW-0813">Transport</keyword>
<evidence type="ECO:0000256" key="13">
    <source>
        <dbReference type="ARBA" id="ARBA00023014"/>
    </source>
</evidence>
<dbReference type="InterPro" id="IPR002113">
    <property type="entry name" value="ADT_euk_type"/>
</dbReference>
<dbReference type="PANTHER" id="PTHR42944">
    <property type="entry name" value="ADENINE DNA GLYCOSYLASE"/>
    <property type="match status" value="1"/>
</dbReference>
<gene>
    <name evidence="20" type="primary">AAC3_6</name>
    <name evidence="20" type="ORF">CK203_109486</name>
</gene>
<keyword evidence="7" id="KW-0479">Metal-binding</keyword>
<dbReference type="CDD" id="cd00056">
    <property type="entry name" value="ENDO3c"/>
    <property type="match status" value="1"/>
</dbReference>
<feature type="region of interest" description="Disordered" evidence="18">
    <location>
        <begin position="17"/>
        <end position="51"/>
    </location>
</feature>
<evidence type="ECO:0000256" key="12">
    <source>
        <dbReference type="ARBA" id="ARBA00023004"/>
    </source>
</evidence>
<comment type="similarity">
    <text evidence="4">Belongs to the Nth/MutY family.</text>
</comment>
<evidence type="ECO:0000313" key="21">
    <source>
        <dbReference type="Proteomes" id="UP000288805"/>
    </source>
</evidence>
<dbReference type="GO" id="GO:0140097">
    <property type="term" value="F:catalytic activity, acting on DNA"/>
    <property type="evidence" value="ECO:0007669"/>
    <property type="project" value="UniProtKB-ARBA"/>
</dbReference>
<evidence type="ECO:0000256" key="9">
    <source>
        <dbReference type="ARBA" id="ARBA00022763"/>
    </source>
</evidence>
<evidence type="ECO:0000256" key="6">
    <source>
        <dbReference type="ARBA" id="ARBA00022692"/>
    </source>
</evidence>
<dbReference type="GO" id="GO:0005743">
    <property type="term" value="C:mitochondrial inner membrane"/>
    <property type="evidence" value="ECO:0007669"/>
    <property type="project" value="InterPro"/>
</dbReference>
<keyword evidence="13" id="KW-0411">Iron-sulfur</keyword>
<dbReference type="Pfam" id="PF00153">
    <property type="entry name" value="Mito_carr"/>
    <property type="match status" value="1"/>
</dbReference>
<keyword evidence="16" id="KW-0326">Glycosidase</keyword>
<evidence type="ECO:0000256" key="17">
    <source>
        <dbReference type="ARBA" id="ARBA00024143"/>
    </source>
</evidence>
<comment type="subcellular location">
    <subcellularLocation>
        <location evidence="2">Membrane</location>
        <topology evidence="2">Multi-pass membrane protein</topology>
    </subcellularLocation>
</comment>
<dbReference type="GO" id="GO:0006284">
    <property type="term" value="P:base-excision repair"/>
    <property type="evidence" value="ECO:0007669"/>
    <property type="project" value="InterPro"/>
</dbReference>
<evidence type="ECO:0000256" key="10">
    <source>
        <dbReference type="ARBA" id="ARBA00022801"/>
    </source>
</evidence>
<accession>A0A438CHC9</accession>
<evidence type="ECO:0000256" key="1">
    <source>
        <dbReference type="ARBA" id="ARBA00001966"/>
    </source>
</evidence>
<dbReference type="OrthoDB" id="10248838at2759"/>
<comment type="catalytic activity">
    <reaction evidence="17">
        <text>ADP(in) + ATP(out) = ADP(out) + ATP(in)</text>
        <dbReference type="Rhea" id="RHEA:34999"/>
        <dbReference type="ChEBI" id="CHEBI:30616"/>
        <dbReference type="ChEBI" id="CHEBI:456216"/>
    </reaction>
    <physiologicalReaction direction="left-to-right" evidence="17">
        <dbReference type="Rhea" id="RHEA:35000"/>
    </physiologicalReaction>
</comment>
<evidence type="ECO:0000256" key="3">
    <source>
        <dbReference type="ARBA" id="ARBA00006375"/>
    </source>
</evidence>
<keyword evidence="11" id="KW-1133">Transmembrane helix</keyword>
<sequence length="378" mass="42762">MVTFLLNEEQGTGINLEKKKRRELKTESWETRERKTKSLRRRKTEQKEKEEHKFSSIFGSYPNALSYKEEERAVVSHGDLHELSVHSLSSAYVNGGFQTSLLPASNGNGLAWPLYHPCLSYLLKLLRRKVQKVFMIDFLMGEVSIVVSKSAAAPIERVKLLIQNRDEIIKAAMLSELYKGITDCFARTIKNEDNTSTPREVLEVGNFTAGAIVLIALKDAVAVVDGNVVRVISRLKSISSNPKQSATIKNIWRLIGQMVDPCRPGDFNQALMELGANIRIPLNPRCFAYPGAPIDKNSEDRTEPEEKPEIYTKQNPEIRAQNSVDGELKSEIRETKTKGGETNEQSAKLQLGDLTQRVSRLEQRQESQFHPFAMDNRF</sequence>
<evidence type="ECO:0000256" key="4">
    <source>
        <dbReference type="ARBA" id="ARBA00008343"/>
    </source>
</evidence>
<evidence type="ECO:0000256" key="7">
    <source>
        <dbReference type="ARBA" id="ARBA00022723"/>
    </source>
</evidence>
<dbReference type="PRINTS" id="PR00926">
    <property type="entry name" value="MITOCARRIER"/>
</dbReference>
<dbReference type="InterPro" id="IPR002067">
    <property type="entry name" value="MCP"/>
</dbReference>
<reference evidence="20 21" key="1">
    <citation type="journal article" date="2018" name="PLoS Genet.">
        <title>Population sequencing reveals clonal diversity and ancestral inbreeding in the grapevine cultivar Chardonnay.</title>
        <authorList>
            <person name="Roach M.J."/>
            <person name="Johnson D.L."/>
            <person name="Bohlmann J."/>
            <person name="van Vuuren H.J."/>
            <person name="Jones S.J."/>
            <person name="Pretorius I.S."/>
            <person name="Schmidt S.A."/>
            <person name="Borneman A.R."/>
        </authorList>
    </citation>
    <scope>NUCLEOTIDE SEQUENCE [LARGE SCALE GENOMIC DNA]</scope>
    <source>
        <strain evidence="21">cv. Chardonnay</strain>
        <tissue evidence="20">Leaf</tissue>
    </source>
</reference>
<evidence type="ECO:0000256" key="2">
    <source>
        <dbReference type="ARBA" id="ARBA00004141"/>
    </source>
</evidence>
<evidence type="ECO:0000256" key="14">
    <source>
        <dbReference type="ARBA" id="ARBA00023136"/>
    </source>
</evidence>
<comment type="similarity">
    <text evidence="3">Belongs to the mitochondrial carrier (TC 2.A.29) family.</text>
</comment>
<dbReference type="PANTHER" id="PTHR42944:SF1">
    <property type="entry name" value="ADENINE DNA GLYCOSYLASE"/>
    <property type="match status" value="1"/>
</dbReference>
<feature type="domain" description="HhH-GPD" evidence="19">
    <location>
        <begin position="149"/>
        <end position="277"/>
    </location>
</feature>
<dbReference type="GO" id="GO:0046872">
    <property type="term" value="F:metal ion binding"/>
    <property type="evidence" value="ECO:0007669"/>
    <property type="project" value="UniProtKB-KW"/>
</dbReference>
<feature type="compositionally biased region" description="Polar residues" evidence="18">
    <location>
        <begin position="312"/>
        <end position="324"/>
    </location>
</feature>
<feature type="compositionally biased region" description="Basic and acidic residues" evidence="18">
    <location>
        <begin position="24"/>
        <end position="33"/>
    </location>
</feature>
<dbReference type="SMART" id="SM00478">
    <property type="entry name" value="ENDO3c"/>
    <property type="match status" value="1"/>
</dbReference>
<organism evidence="20 21">
    <name type="scientific">Vitis vinifera</name>
    <name type="common">Grape</name>
    <dbReference type="NCBI Taxonomy" id="29760"/>
    <lineage>
        <taxon>Eukaryota</taxon>
        <taxon>Viridiplantae</taxon>
        <taxon>Streptophyta</taxon>
        <taxon>Embryophyta</taxon>
        <taxon>Tracheophyta</taxon>
        <taxon>Spermatophyta</taxon>
        <taxon>Magnoliopsida</taxon>
        <taxon>eudicotyledons</taxon>
        <taxon>Gunneridae</taxon>
        <taxon>Pentapetalae</taxon>
        <taxon>rosids</taxon>
        <taxon>Vitales</taxon>
        <taxon>Vitaceae</taxon>
        <taxon>Viteae</taxon>
        <taxon>Vitis</taxon>
    </lineage>
</organism>
<dbReference type="InterPro" id="IPR011257">
    <property type="entry name" value="DNA_glycosylase"/>
</dbReference>
<dbReference type="GO" id="GO:0140021">
    <property type="term" value="P:mitochondrial ADP transmembrane transport"/>
    <property type="evidence" value="ECO:0007669"/>
    <property type="project" value="InterPro"/>
</dbReference>
<proteinExistence type="inferred from homology"/>
<dbReference type="InterPro" id="IPR018108">
    <property type="entry name" value="MCP_transmembrane"/>
</dbReference>
<feature type="compositionally biased region" description="Basic and acidic residues" evidence="18">
    <location>
        <begin position="326"/>
        <end position="341"/>
    </location>
</feature>
<evidence type="ECO:0000259" key="19">
    <source>
        <dbReference type="SMART" id="SM00478"/>
    </source>
</evidence>
<evidence type="ECO:0000256" key="8">
    <source>
        <dbReference type="ARBA" id="ARBA00022737"/>
    </source>
</evidence>
<dbReference type="Proteomes" id="UP000288805">
    <property type="component" value="Unassembled WGS sequence"/>
</dbReference>
<evidence type="ECO:0000256" key="16">
    <source>
        <dbReference type="ARBA" id="ARBA00023295"/>
    </source>
</evidence>
<dbReference type="GO" id="GO:0051536">
    <property type="term" value="F:iron-sulfur cluster binding"/>
    <property type="evidence" value="ECO:0007669"/>
    <property type="project" value="UniProtKB-KW"/>
</dbReference>
<evidence type="ECO:0000256" key="11">
    <source>
        <dbReference type="ARBA" id="ARBA00022989"/>
    </source>
</evidence>
<dbReference type="PRINTS" id="PR00927">
    <property type="entry name" value="ADPTRNSLCASE"/>
</dbReference>
<keyword evidence="6" id="KW-0812">Transmembrane</keyword>
<evidence type="ECO:0000256" key="18">
    <source>
        <dbReference type="SAM" id="MobiDB-lite"/>
    </source>
</evidence>
<keyword evidence="9" id="KW-0227">DNA damage</keyword>
<keyword evidence="10" id="KW-0378">Hydrolase</keyword>
<keyword evidence="8" id="KW-0677">Repeat</keyword>